<organism evidence="1 2">
    <name type="scientific">Candidatus Magasanikbacteria bacterium GW2011_GWE2_42_7</name>
    <dbReference type="NCBI Taxonomy" id="1619052"/>
    <lineage>
        <taxon>Bacteria</taxon>
        <taxon>Candidatus Magasanikiibacteriota</taxon>
    </lineage>
</organism>
<protein>
    <submittedName>
        <fullName evidence="1">Uncharacterized protein</fullName>
    </submittedName>
</protein>
<reference evidence="1 2" key="1">
    <citation type="journal article" date="2015" name="Nature">
        <title>rRNA introns, odd ribosomes, and small enigmatic genomes across a large radiation of phyla.</title>
        <authorList>
            <person name="Brown C.T."/>
            <person name="Hug L.A."/>
            <person name="Thomas B.C."/>
            <person name="Sharon I."/>
            <person name="Castelle C.J."/>
            <person name="Singh A."/>
            <person name="Wilkins M.J."/>
            <person name="Williams K.H."/>
            <person name="Banfield J.F."/>
        </authorList>
    </citation>
    <scope>NUCLEOTIDE SEQUENCE [LARGE SCALE GENOMIC DNA]</scope>
</reference>
<dbReference type="Proteomes" id="UP000033867">
    <property type="component" value="Unassembled WGS sequence"/>
</dbReference>
<proteinExistence type="predicted"/>
<name>A0A0G1BC89_9BACT</name>
<evidence type="ECO:0000313" key="1">
    <source>
        <dbReference type="EMBL" id="KKS70804.1"/>
    </source>
</evidence>
<dbReference type="EMBL" id="LCEK01000043">
    <property type="protein sequence ID" value="KKS70804.1"/>
    <property type="molecule type" value="Genomic_DNA"/>
</dbReference>
<accession>A0A0G1BC89</accession>
<sequence>MNNKSEEIIKKSIEQAIINAVSKKIYPPQQPGFLGRFLKKSPGKYIDLNIEEDKSGCNKIIFKLENYKNPVSIDLEKIFEGIFWTEFFDADKYTEVSEYVDKFEKLNTWDEKANFLSQCLKSF</sequence>
<evidence type="ECO:0000313" key="2">
    <source>
        <dbReference type="Proteomes" id="UP000033867"/>
    </source>
</evidence>
<dbReference type="AlphaFoldDB" id="A0A0G1BC89"/>
<gene>
    <name evidence="1" type="ORF">UV42_C0043G0006</name>
</gene>
<comment type="caution">
    <text evidence="1">The sequence shown here is derived from an EMBL/GenBank/DDBJ whole genome shotgun (WGS) entry which is preliminary data.</text>
</comment>